<comment type="function">
    <text evidence="1">Catalyzes the decarboxylation of orotidine 5'-monophosphate (OMP) to uridine 5'-monophosphate (UMP).</text>
</comment>
<comment type="similarity">
    <text evidence="11">Belongs to the OMP decarboxylase family.</text>
</comment>
<evidence type="ECO:0000256" key="3">
    <source>
        <dbReference type="ARBA" id="ARBA00012321"/>
    </source>
</evidence>
<dbReference type="GO" id="GO:0044205">
    <property type="term" value="P:'de novo' UMP biosynthetic process"/>
    <property type="evidence" value="ECO:0007669"/>
    <property type="project" value="UniProtKB-UniPathway"/>
</dbReference>
<evidence type="ECO:0000256" key="8">
    <source>
        <dbReference type="ARBA" id="ARBA00049157"/>
    </source>
</evidence>
<dbReference type="eggNOG" id="COG0284">
    <property type="taxonomic scope" value="Bacteria"/>
</dbReference>
<feature type="binding site" evidence="10">
    <location>
        <position position="37"/>
    </location>
    <ligand>
        <name>substrate</name>
    </ligand>
</feature>
<dbReference type="GO" id="GO:0005829">
    <property type="term" value="C:cytosol"/>
    <property type="evidence" value="ECO:0007669"/>
    <property type="project" value="TreeGrafter"/>
</dbReference>
<feature type="binding site" evidence="10">
    <location>
        <position position="15"/>
    </location>
    <ligand>
        <name>substrate</name>
    </ligand>
</feature>
<dbReference type="InterPro" id="IPR011060">
    <property type="entry name" value="RibuloseP-bd_barrel"/>
</dbReference>
<evidence type="ECO:0000256" key="11">
    <source>
        <dbReference type="RuleBase" id="RU000512"/>
    </source>
</evidence>
<dbReference type="EC" id="4.1.1.23" evidence="3 11"/>
<dbReference type="KEGG" id="zmp:Zymop_0632"/>
<protein>
    <recommendedName>
        <fullName evidence="4 11">Orotidine 5'-phosphate decarboxylase</fullName>
        <ecNumber evidence="3 11">4.1.1.23</ecNumber>
    </recommendedName>
</protein>
<dbReference type="PROSITE" id="PS00156">
    <property type="entry name" value="OMPDECASE"/>
    <property type="match status" value="1"/>
</dbReference>
<evidence type="ECO:0000313" key="13">
    <source>
        <dbReference type="EMBL" id="AEI37534.1"/>
    </source>
</evidence>
<dbReference type="InterPro" id="IPR013785">
    <property type="entry name" value="Aldolase_TIM"/>
</dbReference>
<dbReference type="UniPathway" id="UPA00070">
    <property type="reaction ID" value="UER00120"/>
</dbReference>
<dbReference type="Pfam" id="PF00215">
    <property type="entry name" value="OMPdecase"/>
    <property type="match status" value="1"/>
</dbReference>
<keyword evidence="5 11" id="KW-0210">Decarboxylase</keyword>
<feature type="binding site" evidence="10">
    <location>
        <position position="213"/>
    </location>
    <ligand>
        <name>substrate</name>
    </ligand>
</feature>
<dbReference type="SMART" id="SM00934">
    <property type="entry name" value="OMPdecase"/>
    <property type="match status" value="1"/>
</dbReference>
<dbReference type="SUPFAM" id="SSF51366">
    <property type="entry name" value="Ribulose-phoshate binding barrel"/>
    <property type="match status" value="1"/>
</dbReference>
<dbReference type="InterPro" id="IPR018089">
    <property type="entry name" value="OMPdecase_AS"/>
</dbReference>
<evidence type="ECO:0000256" key="9">
    <source>
        <dbReference type="PIRSR" id="PIRSR614732-1"/>
    </source>
</evidence>
<dbReference type="STRING" id="579138.Zymop_0632"/>
<dbReference type="PANTHER" id="PTHR32119">
    <property type="entry name" value="OROTIDINE 5'-PHOSPHATE DECARBOXYLASE"/>
    <property type="match status" value="1"/>
</dbReference>
<dbReference type="PANTHER" id="PTHR32119:SF2">
    <property type="entry name" value="OROTIDINE 5'-PHOSPHATE DECARBOXYLASE"/>
    <property type="match status" value="1"/>
</dbReference>
<sequence>MSHADLLNPVYVALDTPNLKQAEKLASTLQPYVGGIKLGLEFFMAHGRYGVEAIADKGLPIFLDLKFHDIPNTVASAVKAFFQASSCAPAIMTVHAAGGEAMMRAAKQAADKGTKIVGVTILTSLDQSDLGAIGMTGTPSSQVAKLANLARRAGLDGIVCSGAEVEEVYKEWRDGFFVVPGVRPIDTVVGDQKRVCTPSEALARGASVLVIGRPITQAEAPLEVASAIAKQLRHK</sequence>
<feature type="active site" description="For OMPdecase activity" evidence="9">
    <location>
        <position position="64"/>
    </location>
</feature>
<comment type="catalytic activity">
    <reaction evidence="8 11">
        <text>orotidine 5'-phosphate + H(+) = UMP + CO2</text>
        <dbReference type="Rhea" id="RHEA:11596"/>
        <dbReference type="ChEBI" id="CHEBI:15378"/>
        <dbReference type="ChEBI" id="CHEBI:16526"/>
        <dbReference type="ChEBI" id="CHEBI:57538"/>
        <dbReference type="ChEBI" id="CHEBI:57865"/>
        <dbReference type="EC" id="4.1.1.23"/>
    </reaction>
</comment>
<evidence type="ECO:0000256" key="6">
    <source>
        <dbReference type="ARBA" id="ARBA00022975"/>
    </source>
</evidence>
<dbReference type="NCBIfam" id="TIGR01740">
    <property type="entry name" value="pyrF"/>
    <property type="match status" value="1"/>
</dbReference>
<feature type="binding site" evidence="10">
    <location>
        <position position="183"/>
    </location>
    <ligand>
        <name>substrate</name>
    </ligand>
</feature>
<dbReference type="PATRIC" id="fig|579138.3.peg.665"/>
<comment type="pathway">
    <text evidence="2 11">Pyrimidine metabolism; UMP biosynthesis via de novo pathway; UMP from orotate: step 2/2.</text>
</comment>
<evidence type="ECO:0000256" key="2">
    <source>
        <dbReference type="ARBA" id="ARBA00004861"/>
    </source>
</evidence>
<reference evidence="13 14" key="1">
    <citation type="journal article" date="2011" name="J. Bacteriol.">
        <title>Genome sequence of the ethanol-producing Zymomonas mobilis subsp. pomaceae lectotype strain ATCC 29192.</title>
        <authorList>
            <person name="Kouvelis V.N."/>
            <person name="Davenport K.W."/>
            <person name="Brettin T.S."/>
            <person name="Bruce D."/>
            <person name="Detter C."/>
            <person name="Han C.S."/>
            <person name="Nolan M."/>
            <person name="Tapia R."/>
            <person name="Damoulaki A."/>
            <person name="Kyrpides N.C."/>
            <person name="Typas M.A."/>
            <person name="Pappas K.M."/>
        </authorList>
    </citation>
    <scope>NUCLEOTIDE SEQUENCE [LARGE SCALE GENOMIC DNA]</scope>
    <source>
        <strain evidence="14">ATCC 29192 / DSM 22645 / JCM 10191 / CCUG 17912 / NBRC 13757 / NCIMB 11200 / NRRL B-4491 / Barker I</strain>
    </source>
</reference>
<evidence type="ECO:0000256" key="7">
    <source>
        <dbReference type="ARBA" id="ARBA00023239"/>
    </source>
</evidence>
<dbReference type="InterPro" id="IPR001754">
    <property type="entry name" value="OMPdeCOase_dom"/>
</dbReference>
<accession>F8ERS6</accession>
<dbReference type="CDD" id="cd04725">
    <property type="entry name" value="OMP_decarboxylase_like"/>
    <property type="match status" value="1"/>
</dbReference>
<dbReference type="AlphaFoldDB" id="F8ERS6"/>
<feature type="domain" description="Orotidine 5'-phosphate decarboxylase" evidence="12">
    <location>
        <begin position="9"/>
        <end position="228"/>
    </location>
</feature>
<feature type="binding site" evidence="10">
    <location>
        <position position="192"/>
    </location>
    <ligand>
        <name>substrate</name>
    </ligand>
</feature>
<evidence type="ECO:0000259" key="12">
    <source>
        <dbReference type="SMART" id="SM00934"/>
    </source>
</evidence>
<feature type="binding site" evidence="10">
    <location>
        <position position="212"/>
    </location>
    <ligand>
        <name>substrate</name>
    </ligand>
</feature>
<dbReference type="InterPro" id="IPR014732">
    <property type="entry name" value="OMPdecase"/>
</dbReference>
<dbReference type="Gene3D" id="3.20.20.70">
    <property type="entry name" value="Aldolase class I"/>
    <property type="match status" value="1"/>
</dbReference>
<organism evidence="13 14">
    <name type="scientific">Zymomonas mobilis subsp. pomaceae (strain ATCC 29192 / DSM 22645 / JCM 10191 / CCUG 17912 / NBRC 13757 / NCIMB 11200 / NRRL B-4491 / Barker I)</name>
    <dbReference type="NCBI Taxonomy" id="579138"/>
    <lineage>
        <taxon>Bacteria</taxon>
        <taxon>Pseudomonadati</taxon>
        <taxon>Pseudomonadota</taxon>
        <taxon>Alphaproteobacteria</taxon>
        <taxon>Sphingomonadales</taxon>
        <taxon>Zymomonadaceae</taxon>
        <taxon>Zymomonas</taxon>
    </lineage>
</organism>
<evidence type="ECO:0000313" key="14">
    <source>
        <dbReference type="Proteomes" id="UP000000491"/>
    </source>
</evidence>
<evidence type="ECO:0000256" key="1">
    <source>
        <dbReference type="ARBA" id="ARBA00002356"/>
    </source>
</evidence>
<dbReference type="GO" id="GO:0006207">
    <property type="term" value="P:'de novo' pyrimidine nucleobase biosynthetic process"/>
    <property type="evidence" value="ECO:0007669"/>
    <property type="project" value="InterPro"/>
</dbReference>
<dbReference type="NCBIfam" id="NF001273">
    <property type="entry name" value="PRK00230.1"/>
    <property type="match status" value="1"/>
</dbReference>
<dbReference type="HOGENOM" id="CLU_067069_1_0_5"/>
<feature type="active site" description="For OMPdecase activity" evidence="9">
    <location>
        <position position="69"/>
    </location>
</feature>
<name>F8ERS6_ZYMMT</name>
<proteinExistence type="inferred from homology"/>
<feature type="active site" description="For OMPdecase activity" evidence="9">
    <location>
        <position position="66"/>
    </location>
</feature>
<gene>
    <name evidence="13" type="ordered locus">Zymop_0632</name>
</gene>
<evidence type="ECO:0000256" key="10">
    <source>
        <dbReference type="PIRSR" id="PIRSR614732-2"/>
    </source>
</evidence>
<keyword evidence="7 11" id="KW-0456">Lyase</keyword>
<keyword evidence="6 11" id="KW-0665">Pyrimidine biosynthesis</keyword>
<dbReference type="RefSeq" id="WP_013933933.1">
    <property type="nucleotide sequence ID" value="NC_015709.1"/>
</dbReference>
<evidence type="ECO:0000256" key="4">
    <source>
        <dbReference type="ARBA" id="ARBA00021923"/>
    </source>
</evidence>
<feature type="binding site" evidence="10">
    <location>
        <position position="123"/>
    </location>
    <ligand>
        <name>substrate</name>
    </ligand>
</feature>
<evidence type="ECO:0000256" key="5">
    <source>
        <dbReference type="ARBA" id="ARBA00022793"/>
    </source>
</evidence>
<dbReference type="Proteomes" id="UP000000491">
    <property type="component" value="Chromosome"/>
</dbReference>
<dbReference type="GO" id="GO:0004590">
    <property type="term" value="F:orotidine-5'-phosphate decarboxylase activity"/>
    <property type="evidence" value="ECO:0007669"/>
    <property type="project" value="UniProtKB-EC"/>
</dbReference>
<dbReference type="EMBL" id="CP002865">
    <property type="protein sequence ID" value="AEI37534.1"/>
    <property type="molecule type" value="Genomic_DNA"/>
</dbReference>